<dbReference type="Proteomes" id="UP001309876">
    <property type="component" value="Unassembled WGS sequence"/>
</dbReference>
<comment type="caution">
    <text evidence="3">The sequence shown here is derived from an EMBL/GenBank/DDBJ whole genome shotgun (WGS) entry which is preliminary data.</text>
</comment>
<dbReference type="PANTHER" id="PTHR12460">
    <property type="entry name" value="CYCLIN-DEPENDENT KINASE INHIBITOR-RELATED PROTEIN"/>
    <property type="match status" value="1"/>
</dbReference>
<dbReference type="SUPFAM" id="SSF48464">
    <property type="entry name" value="ENTH/VHS domain"/>
    <property type="match status" value="1"/>
</dbReference>
<accession>A0AAN7YFM5</accession>
<proteinExistence type="predicted"/>
<feature type="domain" description="CID" evidence="2">
    <location>
        <begin position="1"/>
        <end position="133"/>
    </location>
</feature>
<evidence type="ECO:0000313" key="4">
    <source>
        <dbReference type="Proteomes" id="UP001309876"/>
    </source>
</evidence>
<dbReference type="PANTHER" id="PTHR12460:SF0">
    <property type="entry name" value="CID DOMAIN-CONTAINING PROTEIN-RELATED"/>
    <property type="match status" value="1"/>
</dbReference>
<sequence length="428" mass="46375">MAYNDEALRAKLATLNETQESIVSVSQWIAFHRRYADKIAQVWLTKLKDSPPPKRLNYVYLVNDIVQNARARKRAEFPNAFSPIIAEAVQQAYRSSPTDIQGKLKRLLEVWKTRNVFEPSILAAIQARVDDVDNSKPASGKKTLMGNSLFNSSTGTGMPKELESLGPLQTAVTKSDFTTRPVVDTAQAEYNKINDPSTTKPSAPVYAANLSSLIKKLASAEASLTETITARKALVADLRRLLDLNEAALSKDEALFVDLSAKRAAEETNKRDVEDSIMRGLAETQQEIDDNLPLNDTRPDVEELTPEPEDTPIPEEIEVSAPRNPNLQGILAGFGTSDDISGAIPVTNGAGPSSSKKRKLSHDQYIAQDASFPDLGEMGVTGFDGNYDNTAASITPVPGMTIETPGFASSLEQDVEALIRANSGGTAG</sequence>
<dbReference type="GO" id="GO:0099122">
    <property type="term" value="F:RNA polymerase II C-terminal domain binding"/>
    <property type="evidence" value="ECO:0007669"/>
    <property type="project" value="InterPro"/>
</dbReference>
<dbReference type="CDD" id="cd17003">
    <property type="entry name" value="CID_Rtt103"/>
    <property type="match status" value="1"/>
</dbReference>
<dbReference type="InterPro" id="IPR047883">
    <property type="entry name" value="Rtt103-like_CID"/>
</dbReference>
<dbReference type="InterPro" id="IPR006569">
    <property type="entry name" value="CID_dom"/>
</dbReference>
<name>A0AAN7YFM5_9EURO</name>
<keyword evidence="4" id="KW-1185">Reference proteome</keyword>
<dbReference type="PROSITE" id="PS51391">
    <property type="entry name" value="CID"/>
    <property type="match status" value="1"/>
</dbReference>
<evidence type="ECO:0000313" key="3">
    <source>
        <dbReference type="EMBL" id="KAK5083927.1"/>
    </source>
</evidence>
<dbReference type="EMBL" id="JAVRRJ010000006">
    <property type="protein sequence ID" value="KAK5083927.1"/>
    <property type="molecule type" value="Genomic_DNA"/>
</dbReference>
<dbReference type="Gene3D" id="1.25.40.90">
    <property type="match status" value="1"/>
</dbReference>
<gene>
    <name evidence="3" type="ORF">LTR05_006434</name>
</gene>
<dbReference type="InterPro" id="IPR008942">
    <property type="entry name" value="ENTH_VHS"/>
</dbReference>
<feature type="compositionally biased region" description="Acidic residues" evidence="1">
    <location>
        <begin position="302"/>
        <end position="314"/>
    </location>
</feature>
<organism evidence="3 4">
    <name type="scientific">Lithohypha guttulata</name>
    <dbReference type="NCBI Taxonomy" id="1690604"/>
    <lineage>
        <taxon>Eukaryota</taxon>
        <taxon>Fungi</taxon>
        <taxon>Dikarya</taxon>
        <taxon>Ascomycota</taxon>
        <taxon>Pezizomycotina</taxon>
        <taxon>Eurotiomycetes</taxon>
        <taxon>Chaetothyriomycetidae</taxon>
        <taxon>Chaetothyriales</taxon>
        <taxon>Trichomeriaceae</taxon>
        <taxon>Lithohypha</taxon>
    </lineage>
</organism>
<evidence type="ECO:0000259" key="2">
    <source>
        <dbReference type="PROSITE" id="PS51391"/>
    </source>
</evidence>
<reference evidence="3 4" key="1">
    <citation type="submission" date="2023-08" db="EMBL/GenBank/DDBJ databases">
        <title>Black Yeasts Isolated from many extreme environments.</title>
        <authorList>
            <person name="Coleine C."/>
            <person name="Stajich J.E."/>
            <person name="Selbmann L."/>
        </authorList>
    </citation>
    <scope>NUCLEOTIDE SEQUENCE [LARGE SCALE GENOMIC DNA]</scope>
    <source>
        <strain evidence="3 4">CCFEE 5910</strain>
    </source>
</reference>
<dbReference type="Pfam" id="PF04818">
    <property type="entry name" value="CID"/>
    <property type="match status" value="1"/>
</dbReference>
<evidence type="ECO:0000256" key="1">
    <source>
        <dbReference type="SAM" id="MobiDB-lite"/>
    </source>
</evidence>
<dbReference type="AlphaFoldDB" id="A0AAN7YFM5"/>
<dbReference type="SMART" id="SM00582">
    <property type="entry name" value="RPR"/>
    <property type="match status" value="1"/>
</dbReference>
<protein>
    <recommendedName>
        <fullName evidence="2">CID domain-containing protein</fullName>
    </recommendedName>
</protein>
<dbReference type="GO" id="GO:0031124">
    <property type="term" value="P:mRNA 3'-end processing"/>
    <property type="evidence" value="ECO:0007669"/>
    <property type="project" value="InterPro"/>
</dbReference>
<feature type="region of interest" description="Disordered" evidence="1">
    <location>
        <begin position="283"/>
        <end position="314"/>
    </location>
</feature>